<evidence type="ECO:0000313" key="3">
    <source>
        <dbReference type="EMBL" id="KIK76158.1"/>
    </source>
</evidence>
<gene>
    <name evidence="3" type="ORF">PAXRUDRAFT_783004</name>
</gene>
<reference evidence="4" key="2">
    <citation type="submission" date="2015-01" db="EMBL/GenBank/DDBJ databases">
        <title>Evolutionary Origins and Diversification of the Mycorrhizal Mutualists.</title>
        <authorList>
            <consortium name="DOE Joint Genome Institute"/>
            <consortium name="Mycorrhizal Genomics Consortium"/>
            <person name="Kohler A."/>
            <person name="Kuo A."/>
            <person name="Nagy L.G."/>
            <person name="Floudas D."/>
            <person name="Copeland A."/>
            <person name="Barry K.W."/>
            <person name="Cichocki N."/>
            <person name="Veneault-Fourrey C."/>
            <person name="LaButti K."/>
            <person name="Lindquist E.A."/>
            <person name="Lipzen A."/>
            <person name="Lundell T."/>
            <person name="Morin E."/>
            <person name="Murat C."/>
            <person name="Riley R."/>
            <person name="Ohm R."/>
            <person name="Sun H."/>
            <person name="Tunlid A."/>
            <person name="Henrissat B."/>
            <person name="Grigoriev I.V."/>
            <person name="Hibbett D.S."/>
            <person name="Martin F."/>
        </authorList>
    </citation>
    <scope>NUCLEOTIDE SEQUENCE [LARGE SCALE GENOMIC DNA]</scope>
    <source>
        <strain evidence="4">Ve08.2h10</strain>
    </source>
</reference>
<accession>A0A0D0CLK1</accession>
<evidence type="ECO:0000256" key="1">
    <source>
        <dbReference type="SAM" id="MobiDB-lite"/>
    </source>
</evidence>
<dbReference type="AlphaFoldDB" id="A0A0D0CLK1"/>
<dbReference type="HOGENOM" id="CLU_2543256_0_0_1"/>
<evidence type="ECO:0000256" key="2">
    <source>
        <dbReference type="SAM" id="Phobius"/>
    </source>
</evidence>
<keyword evidence="2" id="KW-0812">Transmembrane</keyword>
<dbReference type="Proteomes" id="UP000054538">
    <property type="component" value="Unassembled WGS sequence"/>
</dbReference>
<dbReference type="EMBL" id="KN827639">
    <property type="protein sequence ID" value="KIK76158.1"/>
    <property type="molecule type" value="Genomic_DNA"/>
</dbReference>
<protein>
    <submittedName>
        <fullName evidence="3">Unplaced genomic scaffold scaffold_2817, whole genome shotgun sequence</fullName>
    </submittedName>
</protein>
<keyword evidence="4" id="KW-1185">Reference proteome</keyword>
<organism evidence="3 4">
    <name type="scientific">Paxillus rubicundulus Ve08.2h10</name>
    <dbReference type="NCBI Taxonomy" id="930991"/>
    <lineage>
        <taxon>Eukaryota</taxon>
        <taxon>Fungi</taxon>
        <taxon>Dikarya</taxon>
        <taxon>Basidiomycota</taxon>
        <taxon>Agaricomycotina</taxon>
        <taxon>Agaricomycetes</taxon>
        <taxon>Agaricomycetidae</taxon>
        <taxon>Boletales</taxon>
        <taxon>Paxilineae</taxon>
        <taxon>Paxillaceae</taxon>
        <taxon>Paxillus</taxon>
    </lineage>
</organism>
<reference evidence="3 4" key="1">
    <citation type="submission" date="2014-04" db="EMBL/GenBank/DDBJ databases">
        <authorList>
            <consortium name="DOE Joint Genome Institute"/>
            <person name="Kuo A."/>
            <person name="Kohler A."/>
            <person name="Jargeat P."/>
            <person name="Nagy L.G."/>
            <person name="Floudas D."/>
            <person name="Copeland A."/>
            <person name="Barry K.W."/>
            <person name="Cichocki N."/>
            <person name="Veneault-Fourrey C."/>
            <person name="LaButti K."/>
            <person name="Lindquist E.A."/>
            <person name="Lipzen A."/>
            <person name="Lundell T."/>
            <person name="Morin E."/>
            <person name="Murat C."/>
            <person name="Sun H."/>
            <person name="Tunlid A."/>
            <person name="Henrissat B."/>
            <person name="Grigoriev I.V."/>
            <person name="Hibbett D.S."/>
            <person name="Martin F."/>
            <person name="Nordberg H.P."/>
            <person name="Cantor M.N."/>
            <person name="Hua S.X."/>
        </authorList>
    </citation>
    <scope>NUCLEOTIDE SEQUENCE [LARGE SCALE GENOMIC DNA]</scope>
    <source>
        <strain evidence="3 4">Ve08.2h10</strain>
    </source>
</reference>
<keyword evidence="2" id="KW-1133">Transmembrane helix</keyword>
<feature type="transmembrane region" description="Helical" evidence="2">
    <location>
        <begin position="54"/>
        <end position="75"/>
    </location>
</feature>
<keyword evidence="2" id="KW-0472">Membrane</keyword>
<proteinExistence type="predicted"/>
<feature type="region of interest" description="Disordered" evidence="1">
    <location>
        <begin position="1"/>
        <end position="32"/>
    </location>
</feature>
<evidence type="ECO:0000313" key="4">
    <source>
        <dbReference type="Proteomes" id="UP000054538"/>
    </source>
</evidence>
<sequence>MLQISNGTTLKSRDFESEVRSTQNSTSSSRHRHECSIDGVFLSRTKQHVLHRMATDLLLCTATMSMFVDPIFLIFRLRLYYSS</sequence>
<dbReference type="InParanoid" id="A0A0D0CLK1"/>
<feature type="compositionally biased region" description="Polar residues" evidence="1">
    <location>
        <begin position="1"/>
        <end position="10"/>
    </location>
</feature>
<name>A0A0D0CLK1_9AGAM</name>